<sequence length="68" mass="7804">MKLNLTPNLQEPDKFYAELITLQHNRTDAEIDLINARLLLVLCNHIGDMNILHEAFTLAADIDTTNHY</sequence>
<gene>
    <name evidence="1" type="ORF">NCTC13337_00599</name>
</gene>
<organism evidence="1 2">
    <name type="scientific">Suttonella ornithocola</name>
    <dbReference type="NCBI Taxonomy" id="279832"/>
    <lineage>
        <taxon>Bacteria</taxon>
        <taxon>Pseudomonadati</taxon>
        <taxon>Pseudomonadota</taxon>
        <taxon>Gammaproteobacteria</taxon>
        <taxon>Cardiobacteriales</taxon>
        <taxon>Cardiobacteriaceae</taxon>
        <taxon>Suttonella</taxon>
    </lineage>
</organism>
<dbReference type="Pfam" id="PF10932">
    <property type="entry name" value="DUF2783"/>
    <property type="match status" value="1"/>
</dbReference>
<keyword evidence="2" id="KW-1185">Reference proteome</keyword>
<dbReference type="EMBL" id="UHIC01000001">
    <property type="protein sequence ID" value="SUO94165.1"/>
    <property type="molecule type" value="Genomic_DNA"/>
</dbReference>
<reference evidence="1 2" key="1">
    <citation type="submission" date="2018-06" db="EMBL/GenBank/DDBJ databases">
        <authorList>
            <consortium name="Pathogen Informatics"/>
            <person name="Doyle S."/>
        </authorList>
    </citation>
    <scope>NUCLEOTIDE SEQUENCE [LARGE SCALE GENOMIC DNA]</scope>
    <source>
        <strain evidence="1 2">NCTC13337</strain>
    </source>
</reference>
<dbReference type="Proteomes" id="UP000254601">
    <property type="component" value="Unassembled WGS sequence"/>
</dbReference>
<dbReference type="InterPro" id="IPR021233">
    <property type="entry name" value="DUF2783"/>
</dbReference>
<evidence type="ECO:0000313" key="1">
    <source>
        <dbReference type="EMBL" id="SUO94165.1"/>
    </source>
</evidence>
<accession>A0A380MNF8</accession>
<proteinExistence type="predicted"/>
<dbReference type="RefSeq" id="WP_072577128.1">
    <property type="nucleotide sequence ID" value="NZ_LWHB01000134.1"/>
</dbReference>
<protein>
    <submittedName>
        <fullName evidence="1">Protein of uncharacterized function (DUF2783)</fullName>
    </submittedName>
</protein>
<name>A0A380MNF8_9GAMM</name>
<evidence type="ECO:0000313" key="2">
    <source>
        <dbReference type="Proteomes" id="UP000254601"/>
    </source>
</evidence>
<dbReference type="OrthoDB" id="6460891at2"/>
<dbReference type="AlphaFoldDB" id="A0A380MNF8"/>